<protein>
    <recommendedName>
        <fullName evidence="6">Gram-positive cocci surface proteins LPxTG domain-containing protein</fullName>
    </recommendedName>
</protein>
<keyword evidence="2" id="KW-1133">Transmembrane helix</keyword>
<feature type="transmembrane region" description="Helical" evidence="2">
    <location>
        <begin position="120"/>
        <end position="141"/>
    </location>
</feature>
<evidence type="ECO:0000313" key="5">
    <source>
        <dbReference type="Proteomes" id="UP000645555"/>
    </source>
</evidence>
<organism evidence="4 5">
    <name type="scientific">Streptomyces fructofermentans</name>
    <dbReference type="NCBI Taxonomy" id="152141"/>
    <lineage>
        <taxon>Bacteria</taxon>
        <taxon>Bacillati</taxon>
        <taxon>Actinomycetota</taxon>
        <taxon>Actinomycetes</taxon>
        <taxon>Kitasatosporales</taxon>
        <taxon>Streptomycetaceae</taxon>
        <taxon>Streptomyces</taxon>
    </lineage>
</organism>
<feature type="region of interest" description="Disordered" evidence="1">
    <location>
        <begin position="23"/>
        <end position="118"/>
    </location>
</feature>
<dbReference type="RefSeq" id="WP_190038007.1">
    <property type="nucleotide sequence ID" value="NZ_BMWD01000020.1"/>
</dbReference>
<feature type="signal peptide" evidence="3">
    <location>
        <begin position="1"/>
        <end position="27"/>
    </location>
</feature>
<evidence type="ECO:0000256" key="1">
    <source>
        <dbReference type="SAM" id="MobiDB-lite"/>
    </source>
</evidence>
<evidence type="ECO:0000256" key="2">
    <source>
        <dbReference type="SAM" id="Phobius"/>
    </source>
</evidence>
<evidence type="ECO:0000256" key="3">
    <source>
        <dbReference type="SAM" id="SignalP"/>
    </source>
</evidence>
<feature type="chain" id="PRO_5037413394" description="Gram-positive cocci surface proteins LPxTG domain-containing protein" evidence="3">
    <location>
        <begin position="28"/>
        <end position="146"/>
    </location>
</feature>
<accession>A0A918U0C3</accession>
<gene>
    <name evidence="4" type="ORF">GCM10010515_52160</name>
</gene>
<dbReference type="Proteomes" id="UP000645555">
    <property type="component" value="Unassembled WGS sequence"/>
</dbReference>
<dbReference type="EMBL" id="BMWD01000020">
    <property type="protein sequence ID" value="GGX77829.1"/>
    <property type="molecule type" value="Genomic_DNA"/>
</dbReference>
<keyword evidence="2" id="KW-0472">Membrane</keyword>
<keyword evidence="2" id="KW-0812">Transmembrane</keyword>
<evidence type="ECO:0000313" key="4">
    <source>
        <dbReference type="EMBL" id="GGX77829.1"/>
    </source>
</evidence>
<comment type="caution">
    <text evidence="4">The sequence shown here is derived from an EMBL/GenBank/DDBJ whole genome shotgun (WGS) entry which is preliminary data.</text>
</comment>
<sequence length="146" mass="14863">MAPRLRPLQVAGLLLVLLAGPAHPSYAAPARPSAAGHSALVRPEPTESRAGSRPGQGRERPGREAPPTDEDTAPTHPDGPDGSGEVPATAVAEPPVDLDPRPPEKAAGPEGNGSEPVFRVLPLGSGLVLIGLGLGLAFLGLRARRP</sequence>
<feature type="compositionally biased region" description="Low complexity" evidence="1">
    <location>
        <begin position="23"/>
        <end position="39"/>
    </location>
</feature>
<keyword evidence="3" id="KW-0732">Signal</keyword>
<keyword evidence="5" id="KW-1185">Reference proteome</keyword>
<reference evidence="4" key="1">
    <citation type="journal article" date="2014" name="Int. J. Syst. Evol. Microbiol.">
        <title>Complete genome sequence of Corynebacterium casei LMG S-19264T (=DSM 44701T), isolated from a smear-ripened cheese.</title>
        <authorList>
            <consortium name="US DOE Joint Genome Institute (JGI-PGF)"/>
            <person name="Walter F."/>
            <person name="Albersmeier A."/>
            <person name="Kalinowski J."/>
            <person name="Ruckert C."/>
        </authorList>
    </citation>
    <scope>NUCLEOTIDE SEQUENCE</scope>
    <source>
        <strain evidence="4">JCM 4956</strain>
    </source>
</reference>
<reference evidence="4" key="2">
    <citation type="submission" date="2020-09" db="EMBL/GenBank/DDBJ databases">
        <authorList>
            <person name="Sun Q."/>
            <person name="Ohkuma M."/>
        </authorList>
    </citation>
    <scope>NUCLEOTIDE SEQUENCE</scope>
    <source>
        <strain evidence="4">JCM 4956</strain>
    </source>
</reference>
<dbReference type="AlphaFoldDB" id="A0A918U0C3"/>
<proteinExistence type="predicted"/>
<evidence type="ECO:0008006" key="6">
    <source>
        <dbReference type="Google" id="ProtNLM"/>
    </source>
</evidence>
<name>A0A918U0C3_9ACTN</name>